<name>A0AAE3DFZ4_9FIRM</name>
<dbReference type="PANTHER" id="PTHR22916">
    <property type="entry name" value="GLYCOSYLTRANSFERASE"/>
    <property type="match status" value="1"/>
</dbReference>
<dbReference type="InterPro" id="IPR001173">
    <property type="entry name" value="Glyco_trans_2-like"/>
</dbReference>
<reference evidence="2" key="1">
    <citation type="submission" date="2021-10" db="EMBL/GenBank/DDBJ databases">
        <title>Anaerobic single-cell dispensing facilitates the cultivation of human gut bacteria.</title>
        <authorList>
            <person name="Afrizal A."/>
        </authorList>
    </citation>
    <scope>NUCLEOTIDE SEQUENCE</scope>
    <source>
        <strain evidence="2">CLA-AA-H272</strain>
    </source>
</reference>
<evidence type="ECO:0000313" key="3">
    <source>
        <dbReference type="Proteomes" id="UP001199319"/>
    </source>
</evidence>
<sequence length="302" mass="34953">MPYFTVFTPTFNRAYILPQLYHSLCEQSCKDFEWLIVDDGSSDQTGELIARWKERENGFVIRCYQIPNGGKPRAINFGITKASGKFFFMVDSDDHLTVDAIEKMRVWCKEIETAPEFIGVGAVRGYPDGRYLKGTPPRTNQHGYVDATNLERSKYDLDADMCEAYKTSMFRQFPMAEWPGEKFAPEQIALNEIALNGYKLRWHKDIIYVCDYLEDGLTKGWKSLVKKNPMGYAMMYNHMLKYPDLSVQQRFSAACQHVALSILGKHPEYIWKSNRLLYTIPAIPIGVVLSFRRKRQLMESET</sequence>
<protein>
    <submittedName>
        <fullName evidence="2">Glycosyltransferase family 2 protein</fullName>
    </submittedName>
</protein>
<keyword evidence="3" id="KW-1185">Reference proteome</keyword>
<dbReference type="InterPro" id="IPR029044">
    <property type="entry name" value="Nucleotide-diphossugar_trans"/>
</dbReference>
<dbReference type="SUPFAM" id="SSF53448">
    <property type="entry name" value="Nucleotide-diphospho-sugar transferases"/>
    <property type="match status" value="1"/>
</dbReference>
<dbReference type="Proteomes" id="UP001199319">
    <property type="component" value="Unassembled WGS sequence"/>
</dbReference>
<comment type="caution">
    <text evidence="2">The sequence shown here is derived from an EMBL/GenBank/DDBJ whole genome shotgun (WGS) entry which is preliminary data.</text>
</comment>
<evidence type="ECO:0000313" key="2">
    <source>
        <dbReference type="EMBL" id="MCC2129814.1"/>
    </source>
</evidence>
<dbReference type="Pfam" id="PF00535">
    <property type="entry name" value="Glycos_transf_2"/>
    <property type="match status" value="1"/>
</dbReference>
<evidence type="ECO:0000259" key="1">
    <source>
        <dbReference type="Pfam" id="PF00535"/>
    </source>
</evidence>
<dbReference type="EMBL" id="JAJEPW010000027">
    <property type="protein sequence ID" value="MCC2129814.1"/>
    <property type="molecule type" value="Genomic_DNA"/>
</dbReference>
<dbReference type="Gene3D" id="3.90.550.10">
    <property type="entry name" value="Spore Coat Polysaccharide Biosynthesis Protein SpsA, Chain A"/>
    <property type="match status" value="1"/>
</dbReference>
<dbReference type="GO" id="GO:0016758">
    <property type="term" value="F:hexosyltransferase activity"/>
    <property type="evidence" value="ECO:0007669"/>
    <property type="project" value="UniProtKB-ARBA"/>
</dbReference>
<dbReference type="RefSeq" id="WP_302929051.1">
    <property type="nucleotide sequence ID" value="NZ_JAJEPW010000027.1"/>
</dbReference>
<dbReference type="PANTHER" id="PTHR22916:SF3">
    <property type="entry name" value="UDP-GLCNAC:BETAGAL BETA-1,3-N-ACETYLGLUCOSAMINYLTRANSFERASE-LIKE PROTEIN 1"/>
    <property type="match status" value="1"/>
</dbReference>
<proteinExistence type="predicted"/>
<dbReference type="AlphaFoldDB" id="A0AAE3DFZ4"/>
<gene>
    <name evidence="2" type="ORF">LKD37_09830</name>
</gene>
<accession>A0AAE3DFZ4</accession>
<dbReference type="CDD" id="cd00761">
    <property type="entry name" value="Glyco_tranf_GTA_type"/>
    <property type="match status" value="1"/>
</dbReference>
<feature type="domain" description="Glycosyltransferase 2-like" evidence="1">
    <location>
        <begin position="5"/>
        <end position="105"/>
    </location>
</feature>
<organism evidence="2 3">
    <name type="scientific">Brotocaccenecus cirricatena</name>
    <dbReference type="NCBI Taxonomy" id="3064195"/>
    <lineage>
        <taxon>Bacteria</taxon>
        <taxon>Bacillati</taxon>
        <taxon>Bacillota</taxon>
        <taxon>Clostridia</taxon>
        <taxon>Eubacteriales</taxon>
        <taxon>Oscillospiraceae</taxon>
        <taxon>Brotocaccenecus</taxon>
    </lineage>
</organism>